<dbReference type="EMBL" id="JACAQD010000051">
    <property type="protein sequence ID" value="NWC37063.1"/>
    <property type="molecule type" value="Genomic_DNA"/>
</dbReference>
<evidence type="ECO:0000313" key="3">
    <source>
        <dbReference type="Proteomes" id="UP000520592"/>
    </source>
</evidence>
<evidence type="ECO:0000313" key="2">
    <source>
        <dbReference type="EMBL" id="NWC37063.1"/>
    </source>
</evidence>
<feature type="region of interest" description="Disordered" evidence="1">
    <location>
        <begin position="1"/>
        <end position="20"/>
    </location>
</feature>
<organism evidence="2 3">
    <name type="scientific">Pseudomonas gingeri</name>
    <dbReference type="NCBI Taxonomy" id="117681"/>
    <lineage>
        <taxon>Bacteria</taxon>
        <taxon>Pseudomonadati</taxon>
        <taxon>Pseudomonadota</taxon>
        <taxon>Gammaproteobacteria</taxon>
        <taxon>Pseudomonadales</taxon>
        <taxon>Pseudomonadaceae</taxon>
        <taxon>Pseudomonas</taxon>
    </lineage>
</organism>
<accession>A0A7Y7YIV0</accession>
<dbReference type="AlphaFoldDB" id="A0A7Y7YIV0"/>
<evidence type="ECO:0000256" key="1">
    <source>
        <dbReference type="SAM" id="MobiDB-lite"/>
    </source>
</evidence>
<reference evidence="2 3" key="1">
    <citation type="submission" date="2020-04" db="EMBL/GenBank/DDBJ databases">
        <title>Molecular characterization of pseudomonads from Agaricus bisporus reveal novel blotch 2 pathogens in Western Europe.</title>
        <authorList>
            <person name="Taparia T."/>
            <person name="Krijger M."/>
            <person name="Haynes E."/>
            <person name="Elpinstone J.G."/>
            <person name="Noble R."/>
            <person name="Van Der Wolf J."/>
        </authorList>
    </citation>
    <scope>NUCLEOTIDE SEQUENCE [LARGE SCALE GENOMIC DNA]</scope>
    <source>
        <strain evidence="2 3">IPO3737</strain>
    </source>
</reference>
<dbReference type="InterPro" id="IPR021502">
    <property type="entry name" value="DUF3158"/>
</dbReference>
<dbReference type="Proteomes" id="UP000520592">
    <property type="component" value="Unassembled WGS sequence"/>
</dbReference>
<proteinExistence type="predicted"/>
<dbReference type="RefSeq" id="WP_177062981.1">
    <property type="nucleotide sequence ID" value="NZ_JACAPS010000052.1"/>
</dbReference>
<name>A0A7Y7YIV0_9PSED</name>
<protein>
    <submittedName>
        <fullName evidence="2">DUF3158 family protein</fullName>
    </submittedName>
</protein>
<comment type="caution">
    <text evidence="2">The sequence shown here is derived from an EMBL/GenBank/DDBJ whole genome shotgun (WGS) entry which is preliminary data.</text>
</comment>
<gene>
    <name evidence="2" type="ORF">HX876_32410</name>
</gene>
<dbReference type="Pfam" id="PF11358">
    <property type="entry name" value="DUF3158"/>
    <property type="match status" value="1"/>
</dbReference>
<sequence>MVNSQGNDSGADPRNAEDGPKQVAFQPLQQSAFSALEHGAFLKGLLKPFKGKGELIEMGDWCCALTEGLIELAMQNVLAQAERYPFTLLPIRLVRQSTGAGTVFLRWSRMDRSKMGVDLWAELMSDERTPVSLISDLYALEIQRIIINMQISLTHSISRQAFLCAGKVEAAEKMYQRRMLQHVNSHPVRN</sequence>